<dbReference type="RefSeq" id="WP_310898716.1">
    <property type="nucleotide sequence ID" value="NZ_JAMQOS010000001.1"/>
</dbReference>
<accession>A0ABU2FKI3</accession>
<comment type="caution">
    <text evidence="1">The sequence shown here is derived from an EMBL/GenBank/DDBJ whole genome shotgun (WGS) entry which is preliminary data.</text>
</comment>
<gene>
    <name evidence="1" type="ORF">NDI86_01975</name>
</gene>
<evidence type="ECO:0000313" key="1">
    <source>
        <dbReference type="EMBL" id="MDS0280871.1"/>
    </source>
</evidence>
<dbReference type="EMBL" id="JAMQOS010000001">
    <property type="protein sequence ID" value="MDS0280871.1"/>
    <property type="molecule type" value="Genomic_DNA"/>
</dbReference>
<sequence length="204" mass="21127">MDAADTIEAVEEATTTERSRIGSDKALIAATGANLEADAIWTAAATREAGLRDGLEGWAGDARESDLDAVADAFDRATSAAGDRAERIDAAPGDADALSAHLDTVDGTSERVGAGLVAPALVLDRFYLQVVSFFVNEAEEGSADVVRDLRSGASDLGPARDALAALDESGRERARDAAVEAVGVAYREYADALESMGLDPKPVC</sequence>
<dbReference type="Proteomes" id="UP001268864">
    <property type="component" value="Unassembled WGS sequence"/>
</dbReference>
<organism evidence="1 2">
    <name type="scientific">Haloarcula onubensis</name>
    <dbReference type="NCBI Taxonomy" id="2950539"/>
    <lineage>
        <taxon>Archaea</taxon>
        <taxon>Methanobacteriati</taxon>
        <taxon>Methanobacteriota</taxon>
        <taxon>Stenosarchaea group</taxon>
        <taxon>Halobacteria</taxon>
        <taxon>Halobacteriales</taxon>
        <taxon>Haloarculaceae</taxon>
        <taxon>Haloarcula</taxon>
    </lineage>
</organism>
<evidence type="ECO:0000313" key="2">
    <source>
        <dbReference type="Proteomes" id="UP001268864"/>
    </source>
</evidence>
<name>A0ABU2FKI3_9EURY</name>
<reference evidence="1 2" key="1">
    <citation type="submission" date="2022-06" db="EMBL/GenBank/DDBJ databases">
        <title>Halomicroarcula sp. a new haloarchaeum isolate from saline soil.</title>
        <authorList>
            <person name="Strakova D."/>
            <person name="Galisteo C."/>
            <person name="Sanchez-Porro C."/>
            <person name="Ventosa A."/>
        </authorList>
    </citation>
    <scope>NUCLEOTIDE SEQUENCE [LARGE SCALE GENOMIC DNA]</scope>
    <source>
        <strain evidence="1 2">S3CR25-11</strain>
    </source>
</reference>
<protein>
    <submittedName>
        <fullName evidence="1">Transcription antitermination protein</fullName>
    </submittedName>
</protein>
<keyword evidence="2" id="KW-1185">Reference proteome</keyword>
<proteinExistence type="predicted"/>